<protein>
    <submittedName>
        <fullName evidence="7">ETC complex I subunit conserved region</fullName>
    </submittedName>
</protein>
<evidence type="ECO:0000256" key="2">
    <source>
        <dbReference type="ARBA" id="ARBA00022448"/>
    </source>
</evidence>
<evidence type="ECO:0000256" key="5">
    <source>
        <dbReference type="ARBA" id="ARBA00022982"/>
    </source>
</evidence>
<keyword evidence="6" id="KW-0472">Membrane</keyword>
<organism evidence="7 8">
    <name type="scientific">Kordiimonas lacus</name>
    <dbReference type="NCBI Taxonomy" id="637679"/>
    <lineage>
        <taxon>Bacteria</taxon>
        <taxon>Pseudomonadati</taxon>
        <taxon>Pseudomonadota</taxon>
        <taxon>Alphaproteobacteria</taxon>
        <taxon>Kordiimonadales</taxon>
        <taxon>Kordiimonadaceae</taxon>
        <taxon>Kordiimonas</taxon>
    </lineage>
</organism>
<comment type="subcellular location">
    <subcellularLocation>
        <location evidence="1">Membrane</location>
    </subcellularLocation>
</comment>
<evidence type="ECO:0000313" key="7">
    <source>
        <dbReference type="EMBL" id="SDD54288.1"/>
    </source>
</evidence>
<accession>A0A1G6VL48</accession>
<dbReference type="GO" id="GO:0016020">
    <property type="term" value="C:membrane"/>
    <property type="evidence" value="ECO:0007669"/>
    <property type="project" value="UniProtKB-SubCell"/>
</dbReference>
<evidence type="ECO:0000256" key="1">
    <source>
        <dbReference type="ARBA" id="ARBA00004370"/>
    </source>
</evidence>
<evidence type="ECO:0000256" key="3">
    <source>
        <dbReference type="ARBA" id="ARBA00022660"/>
    </source>
</evidence>
<dbReference type="AlphaFoldDB" id="A0A1G6VL48"/>
<dbReference type="STRING" id="637679.GCA_001550055_02483"/>
<evidence type="ECO:0000256" key="4">
    <source>
        <dbReference type="ARBA" id="ARBA00022946"/>
    </source>
</evidence>
<dbReference type="GO" id="GO:0022900">
    <property type="term" value="P:electron transport chain"/>
    <property type="evidence" value="ECO:0007669"/>
    <property type="project" value="InterPro"/>
</dbReference>
<dbReference type="EMBL" id="FNAK01000002">
    <property type="protein sequence ID" value="SDD54288.1"/>
    <property type="molecule type" value="Genomic_DNA"/>
</dbReference>
<evidence type="ECO:0000313" key="8">
    <source>
        <dbReference type="Proteomes" id="UP000183685"/>
    </source>
</evidence>
<gene>
    <name evidence="7" type="ORF">SAMN04488071_0769</name>
</gene>
<dbReference type="Pfam" id="PF04800">
    <property type="entry name" value="NDUS4"/>
    <property type="match status" value="1"/>
</dbReference>
<reference evidence="7 8" key="1">
    <citation type="submission" date="2016-10" db="EMBL/GenBank/DDBJ databases">
        <authorList>
            <person name="de Groot N.N."/>
        </authorList>
    </citation>
    <scope>NUCLEOTIDE SEQUENCE [LARGE SCALE GENOMIC DNA]</scope>
    <source>
        <strain evidence="7 8">CGMCC 1.9109</strain>
    </source>
</reference>
<dbReference type="PANTHER" id="PTHR12219:SF8">
    <property type="entry name" value="NADH DEHYDROGENASE [UBIQUINONE] IRON-SULFUR PROTEIN 4, MITOCHONDRIAL"/>
    <property type="match status" value="1"/>
</dbReference>
<evidence type="ECO:0000256" key="6">
    <source>
        <dbReference type="ARBA" id="ARBA00023136"/>
    </source>
</evidence>
<dbReference type="Gene3D" id="3.30.160.190">
    <property type="entry name" value="atu1810 like domain"/>
    <property type="match status" value="1"/>
</dbReference>
<proteinExistence type="predicted"/>
<dbReference type="InterPro" id="IPR038532">
    <property type="entry name" value="NDUFS4-like_sf"/>
</dbReference>
<dbReference type="PANTHER" id="PTHR12219">
    <property type="entry name" value="NADH-UBIQUINONE OXIDOREDUCTASE"/>
    <property type="match status" value="1"/>
</dbReference>
<keyword evidence="3" id="KW-0679">Respiratory chain</keyword>
<keyword evidence="4" id="KW-0809">Transit peptide</keyword>
<name>A0A1G6VL48_9PROT</name>
<keyword evidence="8" id="KW-1185">Reference proteome</keyword>
<dbReference type="InterPro" id="IPR006885">
    <property type="entry name" value="NADH_UbQ_FeS_4_mit-like"/>
</dbReference>
<keyword evidence="2" id="KW-0813">Transport</keyword>
<sequence>MICLPSKWAVLVNQWGSMMKARIYQPAKNAMQSGTANTHQWILEFEPELARKIDPLMGWTSSADMRSQIRMKFESLEAAQAYAERNGVPYEVKPVHKKKRHIQAYADNFK</sequence>
<keyword evidence="5" id="KW-0249">Electron transport</keyword>
<dbReference type="Proteomes" id="UP000183685">
    <property type="component" value="Unassembled WGS sequence"/>
</dbReference>